<sequence length="74" mass="8205">MMKSPRFDIDLDKHYNATVVIACDCGHETRHHLASLHPDNKLSCACGADISLPATALDMAQRRTDALKASYRVH</sequence>
<evidence type="ECO:0000313" key="1">
    <source>
        <dbReference type="EMBL" id="MFC3532604.1"/>
    </source>
</evidence>
<evidence type="ECO:0000313" key="2">
    <source>
        <dbReference type="Proteomes" id="UP001595741"/>
    </source>
</evidence>
<proteinExistence type="predicted"/>
<dbReference type="EMBL" id="JBHRXN010000030">
    <property type="protein sequence ID" value="MFC3532604.1"/>
    <property type="molecule type" value="Genomic_DNA"/>
</dbReference>
<name>A0ABV7RGP9_9NEIS</name>
<keyword evidence="2" id="KW-1185">Reference proteome</keyword>
<comment type="caution">
    <text evidence="1">The sequence shown here is derived from an EMBL/GenBank/DDBJ whole genome shotgun (WGS) entry which is preliminary data.</text>
</comment>
<dbReference type="Proteomes" id="UP001595741">
    <property type="component" value="Unassembled WGS sequence"/>
</dbReference>
<gene>
    <name evidence="1" type="ORF">ACFOLG_10465</name>
</gene>
<organism evidence="1 2">
    <name type="scientific">Vogesella facilis</name>
    <dbReference type="NCBI Taxonomy" id="1655232"/>
    <lineage>
        <taxon>Bacteria</taxon>
        <taxon>Pseudomonadati</taxon>
        <taxon>Pseudomonadota</taxon>
        <taxon>Betaproteobacteria</taxon>
        <taxon>Neisseriales</taxon>
        <taxon>Chromobacteriaceae</taxon>
        <taxon>Vogesella</taxon>
    </lineage>
</organism>
<reference evidence="2" key="1">
    <citation type="journal article" date="2019" name="Int. J. Syst. Evol. Microbiol.">
        <title>The Global Catalogue of Microorganisms (GCM) 10K type strain sequencing project: providing services to taxonomists for standard genome sequencing and annotation.</title>
        <authorList>
            <consortium name="The Broad Institute Genomics Platform"/>
            <consortium name="The Broad Institute Genome Sequencing Center for Infectious Disease"/>
            <person name="Wu L."/>
            <person name="Ma J."/>
        </authorList>
    </citation>
    <scope>NUCLEOTIDE SEQUENCE [LARGE SCALE GENOMIC DNA]</scope>
    <source>
        <strain evidence="2">KCTC 42742</strain>
    </source>
</reference>
<dbReference type="RefSeq" id="WP_386091484.1">
    <property type="nucleotide sequence ID" value="NZ_JBHRXN010000030.1"/>
</dbReference>
<accession>A0ABV7RGP9</accession>
<protein>
    <submittedName>
        <fullName evidence="1">Uncharacterized protein</fullName>
    </submittedName>
</protein>